<gene>
    <name evidence="2" type="ORF">PLEPLA_LOCUS44458</name>
</gene>
<keyword evidence="3" id="KW-1185">Reference proteome</keyword>
<reference evidence="2" key="1">
    <citation type="submission" date="2020-03" db="EMBL/GenBank/DDBJ databases">
        <authorList>
            <person name="Weist P."/>
        </authorList>
    </citation>
    <scope>NUCLEOTIDE SEQUENCE</scope>
</reference>
<accession>A0A9N7VQU1</accession>
<organism evidence="2 3">
    <name type="scientific">Pleuronectes platessa</name>
    <name type="common">European plaice</name>
    <dbReference type="NCBI Taxonomy" id="8262"/>
    <lineage>
        <taxon>Eukaryota</taxon>
        <taxon>Metazoa</taxon>
        <taxon>Chordata</taxon>
        <taxon>Craniata</taxon>
        <taxon>Vertebrata</taxon>
        <taxon>Euteleostomi</taxon>
        <taxon>Actinopterygii</taxon>
        <taxon>Neopterygii</taxon>
        <taxon>Teleostei</taxon>
        <taxon>Neoteleostei</taxon>
        <taxon>Acanthomorphata</taxon>
        <taxon>Carangaria</taxon>
        <taxon>Pleuronectiformes</taxon>
        <taxon>Pleuronectoidei</taxon>
        <taxon>Pleuronectidae</taxon>
        <taxon>Pleuronectes</taxon>
    </lineage>
</organism>
<comment type="caution">
    <text evidence="2">The sequence shown here is derived from an EMBL/GenBank/DDBJ whole genome shotgun (WGS) entry which is preliminary data.</text>
</comment>
<evidence type="ECO:0000256" key="1">
    <source>
        <dbReference type="SAM" id="MobiDB-lite"/>
    </source>
</evidence>
<evidence type="ECO:0000313" key="3">
    <source>
        <dbReference type="Proteomes" id="UP001153269"/>
    </source>
</evidence>
<dbReference type="AlphaFoldDB" id="A0A9N7VQU1"/>
<feature type="compositionally biased region" description="Basic and acidic residues" evidence="1">
    <location>
        <begin position="100"/>
        <end position="110"/>
    </location>
</feature>
<feature type="region of interest" description="Disordered" evidence="1">
    <location>
        <begin position="91"/>
        <end position="118"/>
    </location>
</feature>
<name>A0A9N7VQU1_PLEPL</name>
<dbReference type="EMBL" id="CADEAL010004306">
    <property type="protein sequence ID" value="CAB1456666.1"/>
    <property type="molecule type" value="Genomic_DNA"/>
</dbReference>
<dbReference type="Proteomes" id="UP001153269">
    <property type="component" value="Unassembled WGS sequence"/>
</dbReference>
<protein>
    <submittedName>
        <fullName evidence="2">Uncharacterized protein</fullName>
    </submittedName>
</protein>
<sequence length="152" mass="16646">MRVCPPSPSVRRYPCPFPSPPHIDAPSTAPLLTATPNTNTGVVTYATAIYHKRVHEISLAFWTKFKLNTVTCMAVGFRLCAKAAGHIKDKTPAARTDCSPPDKSEEEKFNRPGGRASTRGHCSVERLFITAPLHSRVASHHLVALRPPYCSV</sequence>
<proteinExistence type="predicted"/>
<evidence type="ECO:0000313" key="2">
    <source>
        <dbReference type="EMBL" id="CAB1456666.1"/>
    </source>
</evidence>